<dbReference type="InterPro" id="IPR029045">
    <property type="entry name" value="ClpP/crotonase-like_dom_sf"/>
</dbReference>
<dbReference type="OrthoDB" id="9777711at2"/>
<dbReference type="FunFam" id="1.10.12.10:FF:000001">
    <property type="entry name" value="Probable enoyl-CoA hydratase, mitochondrial"/>
    <property type="match status" value="1"/>
</dbReference>
<gene>
    <name evidence="3" type="ORF">BDK89_1523</name>
</gene>
<keyword evidence="4" id="KW-1185">Reference proteome</keyword>
<dbReference type="EMBL" id="SOAU01000001">
    <property type="protein sequence ID" value="TDT15942.1"/>
    <property type="molecule type" value="Genomic_DNA"/>
</dbReference>
<dbReference type="PANTHER" id="PTHR11941">
    <property type="entry name" value="ENOYL-COA HYDRATASE-RELATED"/>
    <property type="match status" value="1"/>
</dbReference>
<comment type="caution">
    <text evidence="3">The sequence shown here is derived from an EMBL/GenBank/DDBJ whole genome shotgun (WGS) entry which is preliminary data.</text>
</comment>
<dbReference type="Gene3D" id="1.10.12.10">
    <property type="entry name" value="Lyase 2-enoyl-coa Hydratase, Chain A, domain 2"/>
    <property type="match status" value="1"/>
</dbReference>
<dbReference type="InterPro" id="IPR001753">
    <property type="entry name" value="Enoyl-CoA_hydra/iso"/>
</dbReference>
<reference evidence="3 4" key="1">
    <citation type="submission" date="2019-03" db="EMBL/GenBank/DDBJ databases">
        <title>Sequencing the genomes of 1000 actinobacteria strains.</title>
        <authorList>
            <person name="Klenk H.-P."/>
        </authorList>
    </citation>
    <scope>NUCLEOTIDE SEQUENCE [LARGE SCALE GENOMIC DNA]</scope>
    <source>
        <strain evidence="3 4">DSM 18936</strain>
    </source>
</reference>
<protein>
    <submittedName>
        <fullName evidence="3">Enoyl-CoA hydratase</fullName>
    </submittedName>
</protein>
<evidence type="ECO:0000256" key="2">
    <source>
        <dbReference type="ARBA" id="ARBA00023239"/>
    </source>
</evidence>
<sequence>MARDIDTGTDDLLARVEGNVGIITFNRPERRNALSDAVYDGFDAALPTMAADPDVRVVLVTGNGGAFCAGGDVKQMNDANQAGGQRAGRPAGLDDGINHLRGLQRKVSLALHEFPKPVIAALPGAAAGAGLSIALAADIRLAAERAVLVTAFANVGASGDFGGSWFLTQLVGPAKARELYWTSPKLSSAEALELGLVNQVLPDDGFDQAALDYCRALATRAPIAQRLMKENLNRALTCDLATALDAEATNMVRTMRTADHKEAALAFVEKRPPNFTGT</sequence>
<organism evidence="3 4">
    <name type="scientific">Ilumatobacter fluminis</name>
    <dbReference type="NCBI Taxonomy" id="467091"/>
    <lineage>
        <taxon>Bacteria</taxon>
        <taxon>Bacillati</taxon>
        <taxon>Actinomycetota</taxon>
        <taxon>Acidimicrobiia</taxon>
        <taxon>Acidimicrobiales</taxon>
        <taxon>Ilumatobacteraceae</taxon>
        <taxon>Ilumatobacter</taxon>
    </lineage>
</organism>
<dbReference type="AlphaFoldDB" id="A0A4R7HXL1"/>
<dbReference type="Proteomes" id="UP000294558">
    <property type="component" value="Unassembled WGS sequence"/>
</dbReference>
<dbReference type="InterPro" id="IPR014748">
    <property type="entry name" value="Enoyl-CoA_hydra_C"/>
</dbReference>
<comment type="similarity">
    <text evidence="1">Belongs to the enoyl-CoA hydratase/isomerase family.</text>
</comment>
<keyword evidence="2" id="KW-0456">Lyase</keyword>
<dbReference type="PANTHER" id="PTHR11941:SF133">
    <property type="entry name" value="1,2-EPOXYPHENYLACETYL-COA ISOMERASE"/>
    <property type="match status" value="1"/>
</dbReference>
<evidence type="ECO:0000313" key="3">
    <source>
        <dbReference type="EMBL" id="TDT15942.1"/>
    </source>
</evidence>
<dbReference type="GO" id="GO:0006635">
    <property type="term" value="P:fatty acid beta-oxidation"/>
    <property type="evidence" value="ECO:0007669"/>
    <property type="project" value="TreeGrafter"/>
</dbReference>
<dbReference type="SUPFAM" id="SSF52096">
    <property type="entry name" value="ClpP/crotonase"/>
    <property type="match status" value="1"/>
</dbReference>
<accession>A0A4R7HXL1</accession>
<name>A0A4R7HXL1_9ACTN</name>
<dbReference type="RefSeq" id="WP_133868354.1">
    <property type="nucleotide sequence ID" value="NZ_SOAU01000001.1"/>
</dbReference>
<dbReference type="GO" id="GO:0016836">
    <property type="term" value="F:hydro-lyase activity"/>
    <property type="evidence" value="ECO:0007669"/>
    <property type="project" value="UniProtKB-ARBA"/>
</dbReference>
<dbReference type="CDD" id="cd06558">
    <property type="entry name" value="crotonase-like"/>
    <property type="match status" value="1"/>
</dbReference>
<dbReference type="Gene3D" id="3.90.226.10">
    <property type="entry name" value="2-enoyl-CoA Hydratase, Chain A, domain 1"/>
    <property type="match status" value="1"/>
</dbReference>
<evidence type="ECO:0000313" key="4">
    <source>
        <dbReference type="Proteomes" id="UP000294558"/>
    </source>
</evidence>
<dbReference type="Pfam" id="PF00378">
    <property type="entry name" value="ECH_1"/>
    <property type="match status" value="1"/>
</dbReference>
<proteinExistence type="inferred from homology"/>
<evidence type="ECO:0000256" key="1">
    <source>
        <dbReference type="ARBA" id="ARBA00005254"/>
    </source>
</evidence>